<organism evidence="2 3">
    <name type="scientific">Daphnia magna</name>
    <dbReference type="NCBI Taxonomy" id="35525"/>
    <lineage>
        <taxon>Eukaryota</taxon>
        <taxon>Metazoa</taxon>
        <taxon>Ecdysozoa</taxon>
        <taxon>Arthropoda</taxon>
        <taxon>Crustacea</taxon>
        <taxon>Branchiopoda</taxon>
        <taxon>Diplostraca</taxon>
        <taxon>Cladocera</taxon>
        <taxon>Anomopoda</taxon>
        <taxon>Daphniidae</taxon>
        <taxon>Daphnia</taxon>
    </lineage>
</organism>
<protein>
    <submittedName>
        <fullName evidence="2">Uncharacterized protein</fullName>
    </submittedName>
</protein>
<dbReference type="Proteomes" id="UP000076858">
    <property type="component" value="Unassembled WGS sequence"/>
</dbReference>
<dbReference type="EMBL" id="LRGB01000686">
    <property type="protein sequence ID" value="KZS17040.1"/>
    <property type="molecule type" value="Genomic_DNA"/>
</dbReference>
<evidence type="ECO:0000313" key="2">
    <source>
        <dbReference type="EMBL" id="KZS17040.1"/>
    </source>
</evidence>
<dbReference type="AlphaFoldDB" id="A0A165A0N6"/>
<feature type="non-terminal residue" evidence="2">
    <location>
        <position position="1"/>
    </location>
</feature>
<comment type="caution">
    <text evidence="2">The sequence shown here is derived from an EMBL/GenBank/DDBJ whole genome shotgun (WGS) entry which is preliminary data.</text>
</comment>
<name>A0A165A0N6_9CRUS</name>
<feature type="compositionally biased region" description="Basic and acidic residues" evidence="1">
    <location>
        <begin position="98"/>
        <end position="107"/>
    </location>
</feature>
<feature type="region of interest" description="Disordered" evidence="1">
    <location>
        <begin position="81"/>
        <end position="123"/>
    </location>
</feature>
<keyword evidence="3" id="KW-1185">Reference proteome</keyword>
<gene>
    <name evidence="2" type="ORF">APZ42_017124</name>
</gene>
<evidence type="ECO:0000313" key="3">
    <source>
        <dbReference type="Proteomes" id="UP000076858"/>
    </source>
</evidence>
<feature type="non-terminal residue" evidence="2">
    <location>
        <position position="161"/>
    </location>
</feature>
<proteinExistence type="predicted"/>
<feature type="compositionally biased region" description="Polar residues" evidence="1">
    <location>
        <begin position="82"/>
        <end position="97"/>
    </location>
</feature>
<evidence type="ECO:0000256" key="1">
    <source>
        <dbReference type="SAM" id="MobiDB-lite"/>
    </source>
</evidence>
<sequence>ATSEMEGQETFILLKFKNGELGMGIWPKNHKSSFIIPVLEPNCKWPMKSATLLECSSKNNQFEHFPIYSYEKRVIIEKRNSDGTTEIQELSADSESFNESRDDETRKTPSAPISIGNDSQKKSLKTMEEVIKIKGEEIQVLEDEVAASKANLLDNPVNLFN</sequence>
<accession>A0A165A0N6</accession>
<reference evidence="2 3" key="1">
    <citation type="submission" date="2016-03" db="EMBL/GenBank/DDBJ databases">
        <title>EvidentialGene: Evidence-directed Construction of Genes on Genomes.</title>
        <authorList>
            <person name="Gilbert D.G."/>
            <person name="Choi J.-H."/>
            <person name="Mockaitis K."/>
            <person name="Colbourne J."/>
            <person name="Pfrender M."/>
        </authorList>
    </citation>
    <scope>NUCLEOTIDE SEQUENCE [LARGE SCALE GENOMIC DNA]</scope>
    <source>
        <strain evidence="2 3">Xinb3</strain>
        <tissue evidence="2">Complete organism</tissue>
    </source>
</reference>